<name>A0A382RYE4_9ZZZZ</name>
<dbReference type="EMBL" id="UINC01124491">
    <property type="protein sequence ID" value="SVD01671.1"/>
    <property type="molecule type" value="Genomic_DNA"/>
</dbReference>
<reference evidence="1" key="1">
    <citation type="submission" date="2018-05" db="EMBL/GenBank/DDBJ databases">
        <authorList>
            <person name="Lanie J.A."/>
            <person name="Ng W.-L."/>
            <person name="Kazmierczak K.M."/>
            <person name="Andrzejewski T.M."/>
            <person name="Davidsen T.M."/>
            <person name="Wayne K.J."/>
            <person name="Tettelin H."/>
            <person name="Glass J.I."/>
            <person name="Rusch D."/>
            <person name="Podicherti R."/>
            <person name="Tsui H.-C.T."/>
            <person name="Winkler M.E."/>
        </authorList>
    </citation>
    <scope>NUCLEOTIDE SEQUENCE</scope>
</reference>
<evidence type="ECO:0000313" key="1">
    <source>
        <dbReference type="EMBL" id="SVD01671.1"/>
    </source>
</evidence>
<dbReference type="AlphaFoldDB" id="A0A382RYE4"/>
<protein>
    <submittedName>
        <fullName evidence="1">Uncharacterized protein</fullName>
    </submittedName>
</protein>
<accession>A0A382RYE4</accession>
<sequence>MKRLIIILSLGLPMMLMGQKSSDISNSDDKALWEGFQRRIEIAVEQGLITPEQARERYAGFRKRMGHRNDENLGSGRMNLNKREQNTELAAHFKKLGISDLNRIKNGLLDNGITDSQLDAVLGGMVRLIHGSKADGKDFEMNPRLQVYFQDRIGLNQEQVLYVMDVSVRIAQRVR</sequence>
<proteinExistence type="predicted"/>
<organism evidence="1">
    <name type="scientific">marine metagenome</name>
    <dbReference type="NCBI Taxonomy" id="408172"/>
    <lineage>
        <taxon>unclassified sequences</taxon>
        <taxon>metagenomes</taxon>
        <taxon>ecological metagenomes</taxon>
    </lineage>
</organism>
<gene>
    <name evidence="1" type="ORF">METZ01_LOCUS354525</name>
</gene>